<keyword evidence="2" id="KW-1185">Reference proteome</keyword>
<organism evidence="1 2">
    <name type="scientific">Hymenobacter crusticola</name>
    <dbReference type="NCBI Taxonomy" id="1770526"/>
    <lineage>
        <taxon>Bacteria</taxon>
        <taxon>Pseudomonadati</taxon>
        <taxon>Bacteroidota</taxon>
        <taxon>Cytophagia</taxon>
        <taxon>Cytophagales</taxon>
        <taxon>Hymenobacteraceae</taxon>
        <taxon>Hymenobacter</taxon>
    </lineage>
</organism>
<gene>
    <name evidence="1" type="ORF">BXP70_27620</name>
</gene>
<evidence type="ECO:0000313" key="1">
    <source>
        <dbReference type="EMBL" id="OUJ68660.1"/>
    </source>
</evidence>
<dbReference type="AlphaFoldDB" id="A0A243W721"/>
<dbReference type="RefSeq" id="WP_086597342.1">
    <property type="nucleotide sequence ID" value="NZ_MTSE01000046.1"/>
</dbReference>
<evidence type="ECO:0000313" key="2">
    <source>
        <dbReference type="Proteomes" id="UP000194873"/>
    </source>
</evidence>
<proteinExistence type="predicted"/>
<sequence length="212" mass="23354">MTSAIVAWLAQPKDFAAGVALYEAYGPSAVYQHLFRQGETTFARTSLVRELHKLVATPAPAVLPKQPELVPERHETVPKPADVEPEPPAVDPAALAHVNAQLKALRDERSHKHAQLTAPGLRQNDRRKLAFRILDIGDEVLETMQLLKHVLAHGSLPAGPVATVDVTDAGELRRRLDNLVALRSKVRKNPKRAAELPAMEKEIKLIRAKLKS</sequence>
<accession>A0A243W721</accession>
<name>A0A243W721_9BACT</name>
<dbReference type="OrthoDB" id="882482at2"/>
<reference evidence="1 2" key="1">
    <citation type="submission" date="2017-01" db="EMBL/GenBank/DDBJ databases">
        <title>A new Hymenobacter.</title>
        <authorList>
            <person name="Liang Y."/>
            <person name="Feng F."/>
        </authorList>
    </citation>
    <scope>NUCLEOTIDE SEQUENCE [LARGE SCALE GENOMIC DNA]</scope>
    <source>
        <strain evidence="1">MIMBbqt21</strain>
    </source>
</reference>
<dbReference type="Proteomes" id="UP000194873">
    <property type="component" value="Unassembled WGS sequence"/>
</dbReference>
<dbReference type="EMBL" id="MTSE01000046">
    <property type="protein sequence ID" value="OUJ68660.1"/>
    <property type="molecule type" value="Genomic_DNA"/>
</dbReference>
<protein>
    <submittedName>
        <fullName evidence="1">Uncharacterized protein</fullName>
    </submittedName>
</protein>
<comment type="caution">
    <text evidence="1">The sequence shown here is derived from an EMBL/GenBank/DDBJ whole genome shotgun (WGS) entry which is preliminary data.</text>
</comment>